<dbReference type="AlphaFoldDB" id="A0ABD3F183"/>
<keyword evidence="4 6" id="KW-1133">Transmembrane helix</keyword>
<evidence type="ECO:0008006" key="10">
    <source>
        <dbReference type="Google" id="ProtNLM"/>
    </source>
</evidence>
<dbReference type="PANTHER" id="PTHR31585">
    <property type="entry name" value="FOLATE-BIOPTERIN TRANSPORTER 1, CHLOROPLASTIC"/>
    <property type="match status" value="1"/>
</dbReference>
<comment type="subcellular location">
    <subcellularLocation>
        <location evidence="1">Membrane</location>
        <topology evidence="1">Multi-pass membrane protein</topology>
    </subcellularLocation>
</comment>
<name>A0ABD3F183_9STRA</name>
<organism evidence="7 9">
    <name type="scientific">Phytophthora oleae</name>
    <dbReference type="NCBI Taxonomy" id="2107226"/>
    <lineage>
        <taxon>Eukaryota</taxon>
        <taxon>Sar</taxon>
        <taxon>Stramenopiles</taxon>
        <taxon>Oomycota</taxon>
        <taxon>Peronosporomycetes</taxon>
        <taxon>Peronosporales</taxon>
        <taxon>Peronosporaceae</taxon>
        <taxon>Phytophthora</taxon>
    </lineage>
</organism>
<evidence type="ECO:0000256" key="5">
    <source>
        <dbReference type="ARBA" id="ARBA00023136"/>
    </source>
</evidence>
<dbReference type="EMBL" id="JBIMZQ010000044">
    <property type="protein sequence ID" value="KAL3659840.1"/>
    <property type="molecule type" value="Genomic_DNA"/>
</dbReference>
<evidence type="ECO:0000313" key="7">
    <source>
        <dbReference type="EMBL" id="KAL3659840.1"/>
    </source>
</evidence>
<evidence type="ECO:0000313" key="8">
    <source>
        <dbReference type="EMBL" id="KAL3659843.1"/>
    </source>
</evidence>
<dbReference type="InterPro" id="IPR039309">
    <property type="entry name" value="BT1"/>
</dbReference>
<evidence type="ECO:0000313" key="9">
    <source>
        <dbReference type="Proteomes" id="UP001632037"/>
    </source>
</evidence>
<reference evidence="7 9" key="1">
    <citation type="submission" date="2024-09" db="EMBL/GenBank/DDBJ databases">
        <title>Genome sequencing and assembly of Phytophthora oleae, isolate VK10A, causative agent of rot of olive drupes.</title>
        <authorList>
            <person name="Conti Taguali S."/>
            <person name="Riolo M."/>
            <person name="La Spada F."/>
            <person name="Cacciola S.O."/>
            <person name="Dionisio G."/>
        </authorList>
    </citation>
    <scope>NUCLEOTIDE SEQUENCE [LARGE SCALE GENOMIC DNA]</scope>
    <source>
        <strain evidence="7 9">VK10A</strain>
    </source>
</reference>
<dbReference type="Proteomes" id="UP001632037">
    <property type="component" value="Unassembled WGS sequence"/>
</dbReference>
<evidence type="ECO:0000256" key="3">
    <source>
        <dbReference type="ARBA" id="ARBA00022692"/>
    </source>
</evidence>
<sequence>MTVLTGAIVMIVDCACSLITVWDVFRSQWFWLGPPIAVELPYGVGWIISTFAVVVELAGMGNEGAMCMTDDHSIRLDITYTIIIMYAMTIFSWYFLSMLPPQKEATQELVLKE</sequence>
<feature type="transmembrane region" description="Helical" evidence="6">
    <location>
        <begin position="6"/>
        <end position="25"/>
    </location>
</feature>
<comment type="caution">
    <text evidence="7">The sequence shown here is derived from an EMBL/GenBank/DDBJ whole genome shotgun (WGS) entry which is preliminary data.</text>
</comment>
<dbReference type="PANTHER" id="PTHR31585:SF5">
    <property type="entry name" value="RNA-BINDING S4 DOMAIN-CONTAINING PROTEIN"/>
    <property type="match status" value="1"/>
</dbReference>
<keyword evidence="9" id="KW-1185">Reference proteome</keyword>
<proteinExistence type="predicted"/>
<evidence type="ECO:0000256" key="6">
    <source>
        <dbReference type="SAM" id="Phobius"/>
    </source>
</evidence>
<dbReference type="EMBL" id="JBIMZQ010000044">
    <property type="protein sequence ID" value="KAL3659843.1"/>
    <property type="molecule type" value="Genomic_DNA"/>
</dbReference>
<keyword evidence="5 6" id="KW-0472">Membrane</keyword>
<dbReference type="GO" id="GO:0016020">
    <property type="term" value="C:membrane"/>
    <property type="evidence" value="ECO:0007669"/>
    <property type="project" value="UniProtKB-SubCell"/>
</dbReference>
<keyword evidence="2" id="KW-0813">Transport</keyword>
<evidence type="ECO:0000256" key="4">
    <source>
        <dbReference type="ARBA" id="ARBA00022989"/>
    </source>
</evidence>
<protein>
    <recommendedName>
        <fullName evidence="10">MARVEL domain-containing protein</fullName>
    </recommendedName>
</protein>
<feature type="transmembrane region" description="Helical" evidence="6">
    <location>
        <begin position="78"/>
        <end position="96"/>
    </location>
</feature>
<evidence type="ECO:0000256" key="1">
    <source>
        <dbReference type="ARBA" id="ARBA00004141"/>
    </source>
</evidence>
<feature type="transmembrane region" description="Helical" evidence="6">
    <location>
        <begin position="37"/>
        <end position="58"/>
    </location>
</feature>
<evidence type="ECO:0000256" key="2">
    <source>
        <dbReference type="ARBA" id="ARBA00022448"/>
    </source>
</evidence>
<accession>A0ABD3F183</accession>
<gene>
    <name evidence="7" type="ORF">V7S43_015142</name>
    <name evidence="8" type="ORF">V7S43_015145</name>
</gene>
<keyword evidence="3 6" id="KW-0812">Transmembrane</keyword>